<dbReference type="PANTHER" id="PTHR30531">
    <property type="entry name" value="FLAGELLAR BIOSYNTHETIC PROTEIN FLHB"/>
    <property type="match status" value="1"/>
</dbReference>
<evidence type="ECO:0000256" key="13">
    <source>
        <dbReference type="SAM" id="MobiDB-lite"/>
    </source>
</evidence>
<proteinExistence type="inferred from homology"/>
<gene>
    <name evidence="12" type="primary">flhB</name>
    <name evidence="14" type="ORF">EDD59_101199</name>
</gene>
<keyword evidence="5 12" id="KW-1003">Cell membrane</keyword>
<comment type="caution">
    <text evidence="14">The sequence shown here is derived from an EMBL/GenBank/DDBJ whole genome shotgun (WGS) entry which is preliminary data.</text>
</comment>
<evidence type="ECO:0000256" key="5">
    <source>
        <dbReference type="ARBA" id="ARBA00022475"/>
    </source>
</evidence>
<evidence type="ECO:0000256" key="11">
    <source>
        <dbReference type="ARBA" id="ARBA00023225"/>
    </source>
</evidence>
<sequence>MAADSKTEKATPKKRRDERKEGNVFKSTDVANIVFVFAAFYSLKKLFPSILKTVSEFMERYLELAGSISDLNLNNVGGYGREFAAAAAKTMLPFAFICVAVGVIIHGVQTRFLFTPKNFYPKFNRVSPIRGLKNLFSLKNVVELVKNILKVIVLVAILYNLLKADAETVMRTMDMSVSASAAYMFDMMMTMITRVSMVFAVIALFDYMFQRWDYERKIRMSKQELKEEFKQTEGNPEIKGRIRDLQKQRARTRMMQAVPGADVIIRNPTHFAVALSYDMDMNNAPIVVAKGQDELALRIVRIGEEHNVAVIEDRPLARGLYATAEINREIPMEYYGAVAEVLVFVYKLNKKNEVKHETVIK</sequence>
<keyword evidence="14" id="KW-0969">Cilium</keyword>
<dbReference type="GO" id="GO:0005886">
    <property type="term" value="C:plasma membrane"/>
    <property type="evidence" value="ECO:0007669"/>
    <property type="project" value="UniProtKB-SubCell"/>
</dbReference>
<reference evidence="14 15" key="1">
    <citation type="submission" date="2019-03" db="EMBL/GenBank/DDBJ databases">
        <title>Genomic Encyclopedia of Type Strains, Phase IV (KMG-IV): sequencing the most valuable type-strain genomes for metagenomic binning, comparative biology and taxonomic classification.</title>
        <authorList>
            <person name="Goeker M."/>
        </authorList>
    </citation>
    <scope>NUCLEOTIDE SEQUENCE [LARGE SCALE GENOMIC DNA]</scope>
    <source>
        <strain evidence="14 15">DSM 29489</strain>
    </source>
</reference>
<accession>A0A4R3KH48</accession>
<dbReference type="PRINTS" id="PR00950">
    <property type="entry name" value="TYPE3IMSPROT"/>
</dbReference>
<dbReference type="Proteomes" id="UP000295726">
    <property type="component" value="Unassembled WGS sequence"/>
</dbReference>
<evidence type="ECO:0000256" key="10">
    <source>
        <dbReference type="ARBA" id="ARBA00023136"/>
    </source>
</evidence>
<dbReference type="NCBIfam" id="TIGR00328">
    <property type="entry name" value="flhB"/>
    <property type="match status" value="1"/>
</dbReference>
<comment type="subcellular location">
    <subcellularLocation>
        <location evidence="1">Cell membrane</location>
        <topology evidence="1">Multi-pass membrane protein</topology>
    </subcellularLocation>
</comment>
<keyword evidence="14" id="KW-0282">Flagellum</keyword>
<keyword evidence="10 12" id="KW-0472">Membrane</keyword>
<keyword evidence="15" id="KW-1185">Reference proteome</keyword>
<dbReference type="AlphaFoldDB" id="A0A4R3KH48"/>
<keyword evidence="14" id="KW-0966">Cell projection</keyword>
<dbReference type="Pfam" id="PF01312">
    <property type="entry name" value="Bac_export_2"/>
    <property type="match status" value="1"/>
</dbReference>
<comment type="similarity">
    <text evidence="2 12">Belongs to the type III secretion exporter family.</text>
</comment>
<feature type="transmembrane region" description="Helical" evidence="12">
    <location>
        <begin position="182"/>
        <end position="209"/>
    </location>
</feature>
<organism evidence="14 15">
    <name type="scientific">Muricomes intestini</name>
    <dbReference type="NCBI Taxonomy" id="1796634"/>
    <lineage>
        <taxon>Bacteria</taxon>
        <taxon>Bacillati</taxon>
        <taxon>Bacillota</taxon>
        <taxon>Clostridia</taxon>
        <taxon>Lachnospirales</taxon>
        <taxon>Lachnospiraceae</taxon>
        <taxon>Muricomes</taxon>
    </lineage>
</organism>
<dbReference type="RefSeq" id="WP_132377977.1">
    <property type="nucleotide sequence ID" value="NZ_DAIPCY010000016.1"/>
</dbReference>
<dbReference type="Gene3D" id="3.40.1690.10">
    <property type="entry name" value="secretion proteins EscU"/>
    <property type="match status" value="1"/>
</dbReference>
<evidence type="ECO:0000313" key="14">
    <source>
        <dbReference type="EMBL" id="TCS82790.1"/>
    </source>
</evidence>
<evidence type="ECO:0000256" key="1">
    <source>
        <dbReference type="ARBA" id="ARBA00004651"/>
    </source>
</evidence>
<keyword evidence="11 12" id="KW-1006">Bacterial flagellum protein export</keyword>
<dbReference type="GO" id="GO:0044780">
    <property type="term" value="P:bacterial-type flagellum assembly"/>
    <property type="evidence" value="ECO:0007669"/>
    <property type="project" value="InterPro"/>
</dbReference>
<dbReference type="OrthoDB" id="9807950at2"/>
<evidence type="ECO:0000256" key="7">
    <source>
        <dbReference type="ARBA" id="ARBA00022795"/>
    </source>
</evidence>
<evidence type="ECO:0000256" key="4">
    <source>
        <dbReference type="ARBA" id="ARBA00022448"/>
    </source>
</evidence>
<dbReference type="InterPro" id="IPR006135">
    <property type="entry name" value="T3SS_substrate_exporter"/>
</dbReference>
<protein>
    <recommendedName>
        <fullName evidence="3 12">Flagellar biosynthetic protein FlhB</fullName>
    </recommendedName>
</protein>
<dbReference type="InterPro" id="IPR029025">
    <property type="entry name" value="T3SS_substrate_exporter_C"/>
</dbReference>
<evidence type="ECO:0000256" key="2">
    <source>
        <dbReference type="ARBA" id="ARBA00010690"/>
    </source>
</evidence>
<comment type="function">
    <text evidence="12">Required for formation of the rod structure in the basal body of the flagellar apparatus. Together with FliI and FliH, may constitute the export apparatus of flagellin.</text>
</comment>
<feature type="transmembrane region" description="Helical" evidence="12">
    <location>
        <begin position="23"/>
        <end position="43"/>
    </location>
</feature>
<evidence type="ECO:0000256" key="12">
    <source>
        <dbReference type="RuleBase" id="RU364091"/>
    </source>
</evidence>
<keyword evidence="6 12" id="KW-0812">Transmembrane</keyword>
<dbReference type="Gene3D" id="6.10.250.2080">
    <property type="match status" value="1"/>
</dbReference>
<dbReference type="EMBL" id="SLZZ01000001">
    <property type="protein sequence ID" value="TCS82790.1"/>
    <property type="molecule type" value="Genomic_DNA"/>
</dbReference>
<name>A0A4R3KH48_9FIRM</name>
<evidence type="ECO:0000256" key="3">
    <source>
        <dbReference type="ARBA" id="ARBA00021622"/>
    </source>
</evidence>
<dbReference type="PANTHER" id="PTHR30531:SF12">
    <property type="entry name" value="FLAGELLAR BIOSYNTHETIC PROTEIN FLHB"/>
    <property type="match status" value="1"/>
</dbReference>
<evidence type="ECO:0000313" key="15">
    <source>
        <dbReference type="Proteomes" id="UP000295726"/>
    </source>
</evidence>
<dbReference type="FunFam" id="3.40.1690.10:FF:000001">
    <property type="entry name" value="Flagellar biosynthetic protein FlhB"/>
    <property type="match status" value="1"/>
</dbReference>
<keyword evidence="9 12" id="KW-1133">Transmembrane helix</keyword>
<feature type="transmembrane region" description="Helical" evidence="12">
    <location>
        <begin position="144"/>
        <end position="162"/>
    </location>
</feature>
<feature type="compositionally biased region" description="Basic and acidic residues" evidence="13">
    <location>
        <begin position="1"/>
        <end position="11"/>
    </location>
</feature>
<keyword evidence="4 12" id="KW-0813">Transport</keyword>
<evidence type="ECO:0000256" key="6">
    <source>
        <dbReference type="ARBA" id="ARBA00022692"/>
    </source>
</evidence>
<dbReference type="GO" id="GO:0009306">
    <property type="term" value="P:protein secretion"/>
    <property type="evidence" value="ECO:0007669"/>
    <property type="project" value="InterPro"/>
</dbReference>
<feature type="region of interest" description="Disordered" evidence="13">
    <location>
        <begin position="1"/>
        <end position="20"/>
    </location>
</feature>
<keyword evidence="7 12" id="KW-1005">Bacterial flagellum biogenesis</keyword>
<dbReference type="SUPFAM" id="SSF160544">
    <property type="entry name" value="EscU C-terminal domain-like"/>
    <property type="match status" value="1"/>
</dbReference>
<feature type="transmembrane region" description="Helical" evidence="12">
    <location>
        <begin position="91"/>
        <end position="114"/>
    </location>
</feature>
<keyword evidence="8 12" id="KW-0653">Protein transport</keyword>
<evidence type="ECO:0000256" key="8">
    <source>
        <dbReference type="ARBA" id="ARBA00022927"/>
    </source>
</evidence>
<dbReference type="InterPro" id="IPR006136">
    <property type="entry name" value="FlhB"/>
</dbReference>
<evidence type="ECO:0000256" key="9">
    <source>
        <dbReference type="ARBA" id="ARBA00022989"/>
    </source>
</evidence>